<dbReference type="RefSeq" id="WP_169489936.1">
    <property type="nucleotide sequence ID" value="NZ_JABBGJ010000049.1"/>
</dbReference>
<protein>
    <submittedName>
        <fullName evidence="1">Uncharacterized protein</fullName>
    </submittedName>
</protein>
<reference evidence="1 2" key="1">
    <citation type="submission" date="2020-04" db="EMBL/GenBank/DDBJ databases">
        <title>Paraburkholderia sp. RP-4-7 isolated from soil.</title>
        <authorList>
            <person name="Dahal R.H."/>
        </authorList>
    </citation>
    <scope>NUCLEOTIDE SEQUENCE [LARGE SCALE GENOMIC DNA]</scope>
    <source>
        <strain evidence="1 2">RP-4-7</strain>
    </source>
</reference>
<dbReference type="Proteomes" id="UP000544134">
    <property type="component" value="Unassembled WGS sequence"/>
</dbReference>
<organism evidence="1 2">
    <name type="scientific">Paraburkholderia polaris</name>
    <dbReference type="NCBI Taxonomy" id="2728848"/>
    <lineage>
        <taxon>Bacteria</taxon>
        <taxon>Pseudomonadati</taxon>
        <taxon>Pseudomonadota</taxon>
        <taxon>Betaproteobacteria</taxon>
        <taxon>Burkholderiales</taxon>
        <taxon>Burkholderiaceae</taxon>
        <taxon>Paraburkholderia</taxon>
    </lineage>
</organism>
<keyword evidence="2" id="KW-1185">Reference proteome</keyword>
<comment type="caution">
    <text evidence="1">The sequence shown here is derived from an EMBL/GenBank/DDBJ whole genome shotgun (WGS) entry which is preliminary data.</text>
</comment>
<sequence length="76" mass="8673">MTRPSTYAHLDHLIVLAVTKAPVFTGDLYSTAIQNECHRLGPLLGVEDVKRLMDRRVIALRRGGLIRSRRRHLMLP</sequence>
<gene>
    <name evidence="1" type="ORF">HHL24_35430</name>
</gene>
<dbReference type="AlphaFoldDB" id="A0A848ITN5"/>
<dbReference type="EMBL" id="JABBGJ010000049">
    <property type="protein sequence ID" value="NMM03184.1"/>
    <property type="molecule type" value="Genomic_DNA"/>
</dbReference>
<accession>A0A848ITN5</accession>
<evidence type="ECO:0000313" key="2">
    <source>
        <dbReference type="Proteomes" id="UP000544134"/>
    </source>
</evidence>
<name>A0A848ITN5_9BURK</name>
<proteinExistence type="predicted"/>
<evidence type="ECO:0000313" key="1">
    <source>
        <dbReference type="EMBL" id="NMM03184.1"/>
    </source>
</evidence>